<sequence>MIPFPHATSLYAAATALDLGTFFLLALVTVLQFCFVRRHRDAARAWVKWARYSLALFTFRFTDRGIEFFASQKTGLWQTRGFLDSIWQLCEAVLRVFLLVTFAMLGAGLAMARSSSSAAGTTGSAAAGVGGRRPDAGARGRAVWPALLLLGARLR</sequence>
<gene>
    <name evidence="3" type="ORF">BBO_00335</name>
</gene>
<dbReference type="EMBL" id="AZHA01000001">
    <property type="protein sequence ID" value="OAA52494.1"/>
    <property type="molecule type" value="Genomic_DNA"/>
</dbReference>
<organism evidence="3 4">
    <name type="scientific">Beauveria brongniartii RCEF 3172</name>
    <dbReference type="NCBI Taxonomy" id="1081107"/>
    <lineage>
        <taxon>Eukaryota</taxon>
        <taxon>Fungi</taxon>
        <taxon>Dikarya</taxon>
        <taxon>Ascomycota</taxon>
        <taxon>Pezizomycotina</taxon>
        <taxon>Sordariomycetes</taxon>
        <taxon>Hypocreomycetidae</taxon>
        <taxon>Hypocreales</taxon>
        <taxon>Cordycipitaceae</taxon>
        <taxon>Beauveria</taxon>
        <taxon>Beauveria brongniartii</taxon>
    </lineage>
</organism>
<feature type="transmembrane region" description="Helical" evidence="2">
    <location>
        <begin position="92"/>
        <end position="112"/>
    </location>
</feature>
<accession>A0A167L1G4</accession>
<name>A0A167L1G4_9HYPO</name>
<protein>
    <submittedName>
        <fullName evidence="3">Uncharacterized protein</fullName>
    </submittedName>
</protein>
<keyword evidence="2" id="KW-1133">Transmembrane helix</keyword>
<reference evidence="3 4" key="1">
    <citation type="journal article" date="2016" name="Genome Biol. Evol.">
        <title>Divergent and convergent evolution of fungal pathogenicity.</title>
        <authorList>
            <person name="Shang Y."/>
            <person name="Xiao G."/>
            <person name="Zheng P."/>
            <person name="Cen K."/>
            <person name="Zhan S."/>
            <person name="Wang C."/>
        </authorList>
    </citation>
    <scope>NUCLEOTIDE SEQUENCE [LARGE SCALE GENOMIC DNA]</scope>
    <source>
        <strain evidence="3 4">RCEF 3172</strain>
    </source>
</reference>
<evidence type="ECO:0000256" key="1">
    <source>
        <dbReference type="SAM" id="MobiDB-lite"/>
    </source>
</evidence>
<evidence type="ECO:0000313" key="4">
    <source>
        <dbReference type="Proteomes" id="UP000076863"/>
    </source>
</evidence>
<feature type="region of interest" description="Disordered" evidence="1">
    <location>
        <begin position="118"/>
        <end position="138"/>
    </location>
</feature>
<keyword evidence="4" id="KW-1185">Reference proteome</keyword>
<comment type="caution">
    <text evidence="3">The sequence shown here is derived from an EMBL/GenBank/DDBJ whole genome shotgun (WGS) entry which is preliminary data.</text>
</comment>
<keyword evidence="2" id="KW-0812">Transmembrane</keyword>
<evidence type="ECO:0000313" key="3">
    <source>
        <dbReference type="EMBL" id="OAA52494.1"/>
    </source>
</evidence>
<dbReference type="Proteomes" id="UP000076863">
    <property type="component" value="Unassembled WGS sequence"/>
</dbReference>
<proteinExistence type="predicted"/>
<feature type="transmembrane region" description="Helical" evidence="2">
    <location>
        <begin position="12"/>
        <end position="36"/>
    </location>
</feature>
<keyword evidence="2" id="KW-0472">Membrane</keyword>
<dbReference type="OrthoDB" id="5217806at2759"/>
<evidence type="ECO:0000256" key="2">
    <source>
        <dbReference type="SAM" id="Phobius"/>
    </source>
</evidence>
<dbReference type="AlphaFoldDB" id="A0A167L1G4"/>
<feature type="compositionally biased region" description="Low complexity" evidence="1">
    <location>
        <begin position="118"/>
        <end position="127"/>
    </location>
</feature>